<dbReference type="WBParaSite" id="ES5_v2.g9393.t1">
    <property type="protein sequence ID" value="ES5_v2.g9393.t1"/>
    <property type="gene ID" value="ES5_v2.g9393"/>
</dbReference>
<dbReference type="Proteomes" id="UP000887579">
    <property type="component" value="Unplaced"/>
</dbReference>
<accession>A0AC34GWD2</accession>
<name>A0AC34GWD2_9BILA</name>
<protein>
    <submittedName>
        <fullName evidence="2">BTB domain-containing protein</fullName>
    </submittedName>
</protein>
<sequence>MASKVGSNSKKNCEKNYLASIIGGRDCCLVTIINEKTRKLIKKFKHSSVKEIFESILSVKSMLKIVFVNIKFAQRPEYKNDVQLCKVIRDFLNLHSIASYFSPIDYKVASNILVAANVTPYLNDTFLYVNIEADKIVMCFYRFTIDGYTLCGNETLPIDRKEDLAHNCFPKFMKDFNIKKLILVTGESDNKYVKDFESLLRSNKSFDFGNDKLIVIDYQKMIEATMNGILEMAKWYFDRTCIKFYLLPLIYEKIEICGVFGTSQKRFITAEQGETIPFKKSVIAPKTYQKCFVKLIVEPIILPKIQGLPKKLDEIILEEKIPIITFFGHSSVICVYKNDGHKFLDSWNGLYGKELVINFDQAKPKYGIDSIKVDKTMSTVVYDLIKIMSMPSDAFTVNENWKFEITKDSENAVMIEFESFEGKQKSTPTFLMAMILKEQIKGVKIEMGIDEKPKEIGFCIFQKINKLTICQVSSTFDSMLSDRWTKPNEQIPIQNYTYEDFINFLFFIYSGECELTNENIFAMVDIAEFYNVTVFKKACDQFLTEIKTDLNNIYQIIEIAMKYSLPKFQEYITDFVSKNLSSISKSEQFQSLQKPAVKYIAQLSQKSVYKCAETRVLKKLKNNKSLNLNEEIKKDLSKVLPYVNLEKMSTVFLIEFVVRKSFLFSGAELSDALCAQRKLKLLIKMENLMKGELQCDDLENVVANIQRKKNISRKNADGTFCNWGLAHTRPSTPSKLIKNDETKWYLVYDGSGFLGAIHQNRLIESDYLLAEMFAEDGFELISGCKIHVSCLV</sequence>
<proteinExistence type="predicted"/>
<evidence type="ECO:0000313" key="2">
    <source>
        <dbReference type="WBParaSite" id="ES5_v2.g9393.t1"/>
    </source>
</evidence>
<reference evidence="2" key="1">
    <citation type="submission" date="2022-11" db="UniProtKB">
        <authorList>
            <consortium name="WormBaseParasite"/>
        </authorList>
    </citation>
    <scope>IDENTIFICATION</scope>
</reference>
<evidence type="ECO:0000313" key="1">
    <source>
        <dbReference type="Proteomes" id="UP000887579"/>
    </source>
</evidence>
<organism evidence="1 2">
    <name type="scientific">Panagrolaimus sp. ES5</name>
    <dbReference type="NCBI Taxonomy" id="591445"/>
    <lineage>
        <taxon>Eukaryota</taxon>
        <taxon>Metazoa</taxon>
        <taxon>Ecdysozoa</taxon>
        <taxon>Nematoda</taxon>
        <taxon>Chromadorea</taxon>
        <taxon>Rhabditida</taxon>
        <taxon>Tylenchina</taxon>
        <taxon>Panagrolaimomorpha</taxon>
        <taxon>Panagrolaimoidea</taxon>
        <taxon>Panagrolaimidae</taxon>
        <taxon>Panagrolaimus</taxon>
    </lineage>
</organism>